<dbReference type="Pfam" id="PF10021">
    <property type="entry name" value="PARG_cat_microb"/>
    <property type="match status" value="1"/>
</dbReference>
<evidence type="ECO:0000259" key="1">
    <source>
        <dbReference type="Pfam" id="PF10021"/>
    </source>
</evidence>
<dbReference type="AlphaFoldDB" id="A0A1G7WKJ0"/>
<accession>A0A1G7WKJ0</accession>
<evidence type="ECO:0000313" key="2">
    <source>
        <dbReference type="EMBL" id="SDG72463.1"/>
    </source>
</evidence>
<dbReference type="NCBIfam" id="TIGR02452">
    <property type="entry name" value="TIGR02452 family protein"/>
    <property type="match status" value="1"/>
</dbReference>
<feature type="domain" description="Microbial-type PARG catalytic" evidence="1">
    <location>
        <begin position="10"/>
        <end position="164"/>
    </location>
</feature>
<dbReference type="InterPro" id="IPR043472">
    <property type="entry name" value="Macro_dom-like"/>
</dbReference>
<proteinExistence type="predicted"/>
<dbReference type="EMBL" id="FNBN01000006">
    <property type="protein sequence ID" value="SDG72463.1"/>
    <property type="molecule type" value="Genomic_DNA"/>
</dbReference>
<dbReference type="InterPro" id="IPR012664">
    <property type="entry name" value="CHP02452"/>
</dbReference>
<name>A0A1G7WKJ0_CHIFI</name>
<gene>
    <name evidence="2" type="ORF">SAMN04488121_10638</name>
</gene>
<dbReference type="PANTHER" id="PTHR35596:SF1">
    <property type="entry name" value="MICROBIAL-TYPE PARG CATALYTIC DOMAIN-CONTAINING PROTEIN"/>
    <property type="match status" value="1"/>
</dbReference>
<protein>
    <submittedName>
        <fullName evidence="2">TIGR02452 family protein</fullName>
    </submittedName>
</protein>
<dbReference type="RefSeq" id="WP_089835122.1">
    <property type="nucleotide sequence ID" value="NZ_FNBN01000006.1"/>
</dbReference>
<dbReference type="OrthoDB" id="9806181at2"/>
<dbReference type="Proteomes" id="UP000199045">
    <property type="component" value="Unassembled WGS sequence"/>
</dbReference>
<dbReference type="PIRSF" id="PIRSF014899">
    <property type="entry name" value="UCP014899"/>
    <property type="match status" value="1"/>
</dbReference>
<sequence>MNKEARVAIAYETLDILAAGQYQNQRNEVVNISKDLRHAVQHTIHYKPEDFENVFIARDTQLKNAPAGTCCIEVTSETTFAAARRLVATEGAENVCCLNFASAKNPGGGFLGGAQAQEESLARASGLYETLKQHPEMYETNRKHASLLYTDHMIYSPLVPVFRNDEDRLTDEHYLVSIITSPAVNKGALLMNEPEYATSIETVMLNRIEKILSVAIVNNQTSLILGAWGCGVFRNSTEDVAAWFAHHLLKNETFKNAFKHIVFAIYDPSEKKKTADAFKKQFGHFNPVG</sequence>
<reference evidence="2 3" key="1">
    <citation type="submission" date="2016-10" db="EMBL/GenBank/DDBJ databases">
        <authorList>
            <person name="de Groot N.N."/>
        </authorList>
    </citation>
    <scope>NUCLEOTIDE SEQUENCE [LARGE SCALE GENOMIC DNA]</scope>
    <source>
        <strain evidence="2 3">DSM 527</strain>
    </source>
</reference>
<dbReference type="STRING" id="104663.SAMN04488121_10638"/>
<organism evidence="2 3">
    <name type="scientific">Chitinophaga filiformis</name>
    <name type="common">Myxococcus filiformis</name>
    <name type="synonym">Flexibacter filiformis</name>
    <dbReference type="NCBI Taxonomy" id="104663"/>
    <lineage>
        <taxon>Bacteria</taxon>
        <taxon>Pseudomonadati</taxon>
        <taxon>Bacteroidota</taxon>
        <taxon>Chitinophagia</taxon>
        <taxon>Chitinophagales</taxon>
        <taxon>Chitinophagaceae</taxon>
        <taxon>Chitinophaga</taxon>
    </lineage>
</organism>
<dbReference type="SUPFAM" id="SSF52949">
    <property type="entry name" value="Macro domain-like"/>
    <property type="match status" value="1"/>
</dbReference>
<dbReference type="Gene3D" id="3.40.220.10">
    <property type="entry name" value="Leucine Aminopeptidase, subunit E, domain 1"/>
    <property type="match status" value="1"/>
</dbReference>
<dbReference type="InterPro" id="IPR019261">
    <property type="entry name" value="PARG_cat_microbial"/>
</dbReference>
<evidence type="ECO:0000313" key="3">
    <source>
        <dbReference type="Proteomes" id="UP000199045"/>
    </source>
</evidence>
<dbReference type="PANTHER" id="PTHR35596">
    <property type="entry name" value="DUF2263 DOMAIN-CONTAINING PROTEIN"/>
    <property type="match status" value="1"/>
</dbReference>